<dbReference type="Pfam" id="PF00581">
    <property type="entry name" value="Rhodanese"/>
    <property type="match status" value="2"/>
</dbReference>
<dbReference type="InterPro" id="IPR001763">
    <property type="entry name" value="Rhodanese-like_dom"/>
</dbReference>
<name>A0A0F4Q3G7_9GAMM</name>
<dbReference type="GO" id="GO:0004792">
    <property type="term" value="F:thiosulfate-cyanide sulfurtransferase activity"/>
    <property type="evidence" value="ECO:0007669"/>
    <property type="project" value="TreeGrafter"/>
</dbReference>
<evidence type="ECO:0000256" key="1">
    <source>
        <dbReference type="ARBA" id="ARBA00022679"/>
    </source>
</evidence>
<dbReference type="OrthoDB" id="9781034at2"/>
<dbReference type="Gene3D" id="3.40.250.10">
    <property type="entry name" value="Rhodanese-like domain"/>
    <property type="match status" value="2"/>
</dbReference>
<dbReference type="PANTHER" id="PTHR11364">
    <property type="entry name" value="THIOSULFATE SULFERTANSFERASE"/>
    <property type="match status" value="1"/>
</dbReference>
<dbReference type="EMBL" id="JXXZ01000002">
    <property type="protein sequence ID" value="KJZ01874.1"/>
    <property type="molecule type" value="Genomic_DNA"/>
</dbReference>
<protein>
    <submittedName>
        <fullName evidence="4">3-mercaptopyruvate sulfurtransferase</fullName>
    </submittedName>
</protein>
<dbReference type="PROSITE" id="PS50206">
    <property type="entry name" value="RHODANESE_3"/>
    <property type="match status" value="2"/>
</dbReference>
<dbReference type="Proteomes" id="UP000033664">
    <property type="component" value="Unassembled WGS sequence"/>
</dbReference>
<evidence type="ECO:0000313" key="5">
    <source>
        <dbReference type="Proteomes" id="UP000033664"/>
    </source>
</evidence>
<reference evidence="4 5" key="1">
    <citation type="journal article" date="2015" name="BMC Genomics">
        <title>Genome mining reveals unlocked bioactive potential of marine Gram-negative bacteria.</title>
        <authorList>
            <person name="Machado H."/>
            <person name="Sonnenschein E.C."/>
            <person name="Melchiorsen J."/>
            <person name="Gram L."/>
        </authorList>
    </citation>
    <scope>NUCLEOTIDE SEQUENCE [LARGE SCALE GENOMIC DNA]</scope>
    <source>
        <strain evidence="4 5">S3137</strain>
    </source>
</reference>
<keyword evidence="5" id="KW-1185">Reference proteome</keyword>
<keyword evidence="4" id="KW-0670">Pyruvate</keyword>
<dbReference type="SMART" id="SM00450">
    <property type="entry name" value="RHOD"/>
    <property type="match status" value="2"/>
</dbReference>
<dbReference type="FunFam" id="3.40.250.10:FF:000001">
    <property type="entry name" value="Sulfurtransferase"/>
    <property type="match status" value="1"/>
</dbReference>
<dbReference type="InterPro" id="IPR036873">
    <property type="entry name" value="Rhodanese-like_dom_sf"/>
</dbReference>
<dbReference type="CDD" id="cd01449">
    <property type="entry name" value="TST_Repeat_2"/>
    <property type="match status" value="1"/>
</dbReference>
<dbReference type="eggNOG" id="COG2897">
    <property type="taxonomic scope" value="Bacteria"/>
</dbReference>
<feature type="domain" description="Rhodanese" evidence="3">
    <location>
        <begin position="161"/>
        <end position="274"/>
    </location>
</feature>
<proteinExistence type="predicted"/>
<evidence type="ECO:0000256" key="2">
    <source>
        <dbReference type="ARBA" id="ARBA00022737"/>
    </source>
</evidence>
<sequence>MEQQISVAELASKLDEPKLIIFDAGMVLPGKSGGYSPAAVIRGARRFDIKSAVADHNSPWPNMLCSAEQFEHEMRIAGVNIDSEVVVYDDQGLFSAARAWWMFKAFGFDNVKVLRAGLPAWRSAELPVQQGWSEPPAQGNLVAQPRAGYFIDAEQVLTGIDQRHTLLLDARPAPRFNGTAEEPREGMRSGHIPHSANLPYARLIKDGALLDVAALQQCFNDLVAPDVQQLQFSCGSGITACILALAAYECGYRNLQVYDGSWSEWGARHDLPIDK</sequence>
<comment type="caution">
    <text evidence="4">The sequence shown here is derived from an EMBL/GenBank/DDBJ whole genome shotgun (WGS) entry which is preliminary data.</text>
</comment>
<evidence type="ECO:0000313" key="4">
    <source>
        <dbReference type="EMBL" id="KJZ01874.1"/>
    </source>
</evidence>
<dbReference type="AlphaFoldDB" id="A0A0F4Q3G7"/>
<keyword evidence="1 4" id="KW-0808">Transferase</keyword>
<gene>
    <name evidence="4" type="ORF">TW72_02725</name>
</gene>
<evidence type="ECO:0000259" key="3">
    <source>
        <dbReference type="PROSITE" id="PS50206"/>
    </source>
</evidence>
<keyword evidence="2" id="KW-0677">Repeat</keyword>
<dbReference type="PANTHER" id="PTHR11364:SF27">
    <property type="entry name" value="SULFURTRANSFERASE"/>
    <property type="match status" value="1"/>
</dbReference>
<dbReference type="PATRIC" id="fig|151081.8.peg.1722"/>
<feature type="domain" description="Rhodanese" evidence="3">
    <location>
        <begin position="41"/>
        <end position="130"/>
    </location>
</feature>
<dbReference type="GeneID" id="58227400"/>
<organism evidence="4 5">
    <name type="scientific">Pseudoalteromonas ruthenica</name>
    <dbReference type="NCBI Taxonomy" id="151081"/>
    <lineage>
        <taxon>Bacteria</taxon>
        <taxon>Pseudomonadati</taxon>
        <taxon>Pseudomonadota</taxon>
        <taxon>Gammaproteobacteria</taxon>
        <taxon>Alteromonadales</taxon>
        <taxon>Pseudoalteromonadaceae</taxon>
        <taxon>Pseudoalteromonas</taxon>
    </lineage>
</organism>
<accession>A0A0F4Q3G7</accession>
<dbReference type="InterPro" id="IPR045078">
    <property type="entry name" value="TST/MPST-like"/>
</dbReference>
<dbReference type="CDD" id="cd01448">
    <property type="entry name" value="TST_Repeat_1"/>
    <property type="match status" value="1"/>
</dbReference>
<dbReference type="RefSeq" id="WP_045979257.1">
    <property type="nucleotide sequence ID" value="NZ_JXXY01000006.1"/>
</dbReference>
<dbReference type="SUPFAM" id="SSF52821">
    <property type="entry name" value="Rhodanese/Cell cycle control phosphatase"/>
    <property type="match status" value="2"/>
</dbReference>